<dbReference type="InterPro" id="IPR014001">
    <property type="entry name" value="Helicase_ATP-bd"/>
</dbReference>
<dbReference type="Gene3D" id="3.40.50.300">
    <property type="entry name" value="P-loop containing nucleotide triphosphate hydrolases"/>
    <property type="match status" value="2"/>
</dbReference>
<dbReference type="SUPFAM" id="SSF52540">
    <property type="entry name" value="P-loop containing nucleoside triphosphate hydrolases"/>
    <property type="match status" value="1"/>
</dbReference>
<dbReference type="PANTHER" id="PTHR47959:SF17">
    <property type="entry name" value="ATP-DEPENDENT RNA HELICASE DEAD BOX FAMILY"/>
    <property type="match status" value="1"/>
</dbReference>
<evidence type="ECO:0000259" key="10">
    <source>
        <dbReference type="PROSITE" id="PS51194"/>
    </source>
</evidence>
<evidence type="ECO:0000256" key="1">
    <source>
        <dbReference type="ARBA" id="ARBA00022741"/>
    </source>
</evidence>
<dbReference type="GO" id="GO:0003724">
    <property type="term" value="F:RNA helicase activity"/>
    <property type="evidence" value="ECO:0007669"/>
    <property type="project" value="InterPro"/>
</dbReference>
<dbReference type="CDD" id="cd00268">
    <property type="entry name" value="DEADc"/>
    <property type="match status" value="1"/>
</dbReference>
<evidence type="ECO:0000256" key="2">
    <source>
        <dbReference type="ARBA" id="ARBA00022801"/>
    </source>
</evidence>
<dbReference type="AlphaFoldDB" id="A0A934TWG1"/>
<evidence type="ECO:0000259" key="11">
    <source>
        <dbReference type="PROSITE" id="PS51195"/>
    </source>
</evidence>
<feature type="region of interest" description="Disordered" evidence="8">
    <location>
        <begin position="108"/>
        <end position="129"/>
    </location>
</feature>
<dbReference type="CDD" id="cd18787">
    <property type="entry name" value="SF2_C_DEAD"/>
    <property type="match status" value="1"/>
</dbReference>
<organism evidence="12 13">
    <name type="scientific">Ramlibacter ginsenosidimutans</name>
    <dbReference type="NCBI Taxonomy" id="502333"/>
    <lineage>
        <taxon>Bacteria</taxon>
        <taxon>Pseudomonadati</taxon>
        <taxon>Pseudomonadota</taxon>
        <taxon>Betaproteobacteria</taxon>
        <taxon>Burkholderiales</taxon>
        <taxon>Comamonadaceae</taxon>
        <taxon>Ramlibacter</taxon>
    </lineage>
</organism>
<dbReference type="InterPro" id="IPR001650">
    <property type="entry name" value="Helicase_C-like"/>
</dbReference>
<evidence type="ECO:0000256" key="5">
    <source>
        <dbReference type="ARBA" id="ARBA00038437"/>
    </source>
</evidence>
<keyword evidence="1 7" id="KW-0547">Nucleotide-binding</keyword>
<feature type="compositionally biased region" description="Gly residues" evidence="8">
    <location>
        <begin position="509"/>
        <end position="518"/>
    </location>
</feature>
<protein>
    <submittedName>
        <fullName evidence="12">DEAD/DEAH box helicase</fullName>
    </submittedName>
</protein>
<proteinExistence type="inferred from homology"/>
<gene>
    <name evidence="12" type="ORF">JJB11_22740</name>
</gene>
<evidence type="ECO:0000256" key="6">
    <source>
        <dbReference type="PROSITE-ProRule" id="PRU00552"/>
    </source>
</evidence>
<dbReference type="GO" id="GO:0003676">
    <property type="term" value="F:nucleic acid binding"/>
    <property type="evidence" value="ECO:0007669"/>
    <property type="project" value="InterPro"/>
</dbReference>
<evidence type="ECO:0000256" key="4">
    <source>
        <dbReference type="ARBA" id="ARBA00022840"/>
    </source>
</evidence>
<keyword evidence="2 7" id="KW-0378">Hydrolase</keyword>
<dbReference type="SMART" id="SM00490">
    <property type="entry name" value="HELICc"/>
    <property type="match status" value="1"/>
</dbReference>
<keyword evidence="4 7" id="KW-0067">ATP-binding</keyword>
<dbReference type="PROSITE" id="PS51195">
    <property type="entry name" value="Q_MOTIF"/>
    <property type="match status" value="1"/>
</dbReference>
<keyword evidence="13" id="KW-1185">Reference proteome</keyword>
<dbReference type="GO" id="GO:0005829">
    <property type="term" value="C:cytosol"/>
    <property type="evidence" value="ECO:0007669"/>
    <property type="project" value="TreeGrafter"/>
</dbReference>
<dbReference type="InterPro" id="IPR011545">
    <property type="entry name" value="DEAD/DEAH_box_helicase_dom"/>
</dbReference>
<dbReference type="InterPro" id="IPR050079">
    <property type="entry name" value="DEAD_box_RNA_helicase"/>
</dbReference>
<feature type="domain" description="Helicase ATP-binding" evidence="9">
    <location>
        <begin position="62"/>
        <end position="269"/>
    </location>
</feature>
<dbReference type="PROSITE" id="PS00039">
    <property type="entry name" value="DEAD_ATP_HELICASE"/>
    <property type="match status" value="1"/>
</dbReference>
<reference evidence="12" key="2">
    <citation type="submission" date="2021-01" db="EMBL/GenBank/DDBJ databases">
        <authorList>
            <person name="Kang M."/>
        </authorList>
    </citation>
    <scope>NUCLEOTIDE SEQUENCE</scope>
    <source>
        <strain evidence="12">KACC 17527</strain>
    </source>
</reference>
<comment type="caution">
    <text evidence="12">The sequence shown here is derived from an EMBL/GenBank/DDBJ whole genome shotgun (WGS) entry which is preliminary data.</text>
</comment>
<dbReference type="PROSITE" id="PS51192">
    <property type="entry name" value="HELICASE_ATP_BIND_1"/>
    <property type="match status" value="1"/>
</dbReference>
<evidence type="ECO:0000313" key="12">
    <source>
        <dbReference type="EMBL" id="MBK6008924.1"/>
    </source>
</evidence>
<dbReference type="InterPro" id="IPR000629">
    <property type="entry name" value="RNA-helicase_DEAD-box_CS"/>
</dbReference>
<feature type="domain" description="Helicase C-terminal" evidence="10">
    <location>
        <begin position="297"/>
        <end position="443"/>
    </location>
</feature>
<dbReference type="EMBL" id="JAEPWM010000012">
    <property type="protein sequence ID" value="MBK6008924.1"/>
    <property type="molecule type" value="Genomic_DNA"/>
</dbReference>
<evidence type="ECO:0000256" key="8">
    <source>
        <dbReference type="SAM" id="MobiDB-lite"/>
    </source>
</evidence>
<dbReference type="Pfam" id="PF00270">
    <property type="entry name" value="DEAD"/>
    <property type="match status" value="1"/>
</dbReference>
<dbReference type="PROSITE" id="PS51194">
    <property type="entry name" value="HELICASE_CTER"/>
    <property type="match status" value="1"/>
</dbReference>
<evidence type="ECO:0000259" key="9">
    <source>
        <dbReference type="PROSITE" id="PS51192"/>
    </source>
</evidence>
<reference evidence="12" key="1">
    <citation type="journal article" date="2012" name="J. Microbiol. Biotechnol.">
        <title>Ramlibacter ginsenosidimutans sp. nov., with ginsenoside-converting activity.</title>
        <authorList>
            <person name="Wang L."/>
            <person name="An D.S."/>
            <person name="Kim S.G."/>
            <person name="Jin F.X."/>
            <person name="Kim S.C."/>
            <person name="Lee S.T."/>
            <person name="Im W.T."/>
        </authorList>
    </citation>
    <scope>NUCLEOTIDE SEQUENCE</scope>
    <source>
        <strain evidence="12">KACC 17527</strain>
    </source>
</reference>
<dbReference type="PANTHER" id="PTHR47959">
    <property type="entry name" value="ATP-DEPENDENT RNA HELICASE RHLE-RELATED"/>
    <property type="match status" value="1"/>
</dbReference>
<dbReference type="InterPro" id="IPR014014">
    <property type="entry name" value="RNA_helicase_DEAD_Q_motif"/>
</dbReference>
<comment type="similarity">
    <text evidence="5 7">Belongs to the DEAD box helicase family.</text>
</comment>
<dbReference type="InterPro" id="IPR027417">
    <property type="entry name" value="P-loop_NTPase"/>
</dbReference>
<dbReference type="Proteomes" id="UP000630528">
    <property type="component" value="Unassembled WGS sequence"/>
</dbReference>
<evidence type="ECO:0000256" key="7">
    <source>
        <dbReference type="RuleBase" id="RU000492"/>
    </source>
</evidence>
<dbReference type="InterPro" id="IPR044742">
    <property type="entry name" value="DEAD/DEAH_RhlB"/>
</dbReference>
<accession>A0A934TWG1</accession>
<dbReference type="SMART" id="SM00487">
    <property type="entry name" value="DEXDc"/>
    <property type="match status" value="1"/>
</dbReference>
<feature type="domain" description="DEAD-box RNA helicase Q" evidence="11">
    <location>
        <begin position="24"/>
        <end position="52"/>
    </location>
</feature>
<sequence>MTAHPPGAPRGHLMTETQDTVVANGFAAFGLAPELLAAVADLGFTQPTSVQQQAIGRAMAMDAEGRAINDMLVSSQTGSGKTAAFLLPVLHTLIQQKAAEIEAERKAHEEAVARGETAPKRARRNPLSPRNFQAAVPGALILCPTRELAQQVAHDAIDLVKHCKGLRIANVVGGMPYQMQIARLQNADLVVATPGRLLDLQRSGQIKLDQVQFLVVDEADRMLDLGFAEDLAEVHQLTANRHQTMMFSATFAPRIQQLAVRVMREPQRIQVDSQHEKHANIEQKLFWADNMHHKRQLLDHWLRDTNINQAIVFASTKVECDSLAEDLQQAGFAAVSLHGDLSQGLRNRRLTALRNGQIQFLVATDVAARGIDVPTVTHVFNYGLPMKSEDYTHRIGRTGRAGRDGLAITFAEFRDRRKIGDIEHYSKQRFNAETVPGLEPKARFEQRPPARTGFGGKPARPGERRSGFGDRAATGFGKHTGFGAKTFTPRDGRSAPAERSFGGERDARGAGGDRGFGGRARPAR</sequence>
<feature type="region of interest" description="Disordered" evidence="8">
    <location>
        <begin position="446"/>
        <end position="524"/>
    </location>
</feature>
<dbReference type="GO" id="GO:0016787">
    <property type="term" value="F:hydrolase activity"/>
    <property type="evidence" value="ECO:0007669"/>
    <property type="project" value="UniProtKB-KW"/>
</dbReference>
<feature type="short sequence motif" description="Q motif" evidence="6">
    <location>
        <begin position="24"/>
        <end position="52"/>
    </location>
</feature>
<evidence type="ECO:0000313" key="13">
    <source>
        <dbReference type="Proteomes" id="UP000630528"/>
    </source>
</evidence>
<dbReference type="GO" id="GO:0005524">
    <property type="term" value="F:ATP binding"/>
    <property type="evidence" value="ECO:0007669"/>
    <property type="project" value="UniProtKB-KW"/>
</dbReference>
<name>A0A934TWG1_9BURK</name>
<keyword evidence="3 7" id="KW-0347">Helicase</keyword>
<evidence type="ECO:0000256" key="3">
    <source>
        <dbReference type="ARBA" id="ARBA00022806"/>
    </source>
</evidence>
<feature type="compositionally biased region" description="Basic and acidic residues" evidence="8">
    <location>
        <begin position="108"/>
        <end position="119"/>
    </location>
</feature>
<dbReference type="Pfam" id="PF00271">
    <property type="entry name" value="Helicase_C"/>
    <property type="match status" value="1"/>
</dbReference>